<accession>A0ABW9DYU9</accession>
<feature type="transmembrane region" description="Helical" evidence="5">
    <location>
        <begin position="296"/>
        <end position="322"/>
    </location>
</feature>
<sequence>MTPGETMVSARKGWSEGLTKMHWKILLGSFLGWIFDGYEALALIVVMVPLLHTVLTPAQSATPTFYAGLLLGMTLLGWGIGGLVGGVLADYLGRKKVMLWSVFLYACFSGITAAVNGFWTLCALRFLIGLAMGSEWSTGIALVSETWPERARAKGAGFLQSGYGWGTFLAASIWYVLSSFKPLGPDTWRLMFLIGAVPAIFVLYLRRSVKESAKWEAAVKNKQWTASSDGSAPSAGRRDGKRPFPLAQLFREPEARRRTLLALILSVVTSVGWWAISTWLPVHTVAIAKAQGIADAAAWGAKVSIAYTVGAIVAYTVAGFIVDAIGRRAFISLSFAGCFVMTIVTYWWVASVGTMLYVAPINGFFTLGCAYVWMAIYPAELFPSSVRASAISLVFNGARLLAWVFPIIAGEMIRSFGGASQAALAIGCIYLLGVLVPWFMPETRDRALPD</sequence>
<dbReference type="Pfam" id="PF00083">
    <property type="entry name" value="Sugar_tr"/>
    <property type="match status" value="1"/>
</dbReference>
<reference evidence="7 8" key="1">
    <citation type="journal article" date="2024" name="Chem. Sci.">
        <title>Discovery of megapolipeptins by genome mining of a Burkholderiales bacteria collection.</title>
        <authorList>
            <person name="Paulo B.S."/>
            <person name="Recchia M.J.J."/>
            <person name="Lee S."/>
            <person name="Fergusson C.H."/>
            <person name="Romanowski S.B."/>
            <person name="Hernandez A."/>
            <person name="Krull N."/>
            <person name="Liu D.Y."/>
            <person name="Cavanagh H."/>
            <person name="Bos A."/>
            <person name="Gray C.A."/>
            <person name="Murphy B.T."/>
            <person name="Linington R.G."/>
            <person name="Eustaquio A.S."/>
        </authorList>
    </citation>
    <scope>NUCLEOTIDE SEQUENCE [LARGE SCALE GENOMIC DNA]</scope>
    <source>
        <strain evidence="7 8">RL17-338-BIC-A</strain>
    </source>
</reference>
<feature type="transmembrane region" description="Helical" evidence="5">
    <location>
        <begin position="259"/>
        <end position="276"/>
    </location>
</feature>
<dbReference type="PROSITE" id="PS00217">
    <property type="entry name" value="SUGAR_TRANSPORT_2"/>
    <property type="match status" value="1"/>
</dbReference>
<feature type="domain" description="Major facilitator superfamily (MFS) profile" evidence="6">
    <location>
        <begin position="25"/>
        <end position="445"/>
    </location>
</feature>
<dbReference type="PANTHER" id="PTHR23508:SF10">
    <property type="entry name" value="CARBOXYLIC ACID TRANSPORTER PROTEIN HOMOLOG"/>
    <property type="match status" value="1"/>
</dbReference>
<dbReference type="PANTHER" id="PTHR23508">
    <property type="entry name" value="CARBOXYLIC ACID TRANSPORTER PROTEIN HOMOLOG"/>
    <property type="match status" value="1"/>
</dbReference>
<comment type="caution">
    <text evidence="7">The sequence shown here is derived from an EMBL/GenBank/DDBJ whole genome shotgun (WGS) entry which is preliminary data.</text>
</comment>
<dbReference type="InterPro" id="IPR005829">
    <property type="entry name" value="Sugar_transporter_CS"/>
</dbReference>
<evidence type="ECO:0000256" key="4">
    <source>
        <dbReference type="ARBA" id="ARBA00023136"/>
    </source>
</evidence>
<comment type="subcellular location">
    <subcellularLocation>
        <location evidence="1">Membrane</location>
        <topology evidence="1">Multi-pass membrane protein</topology>
    </subcellularLocation>
</comment>
<feature type="transmembrane region" description="Helical" evidence="5">
    <location>
        <begin position="64"/>
        <end position="85"/>
    </location>
</feature>
<dbReference type="EMBL" id="JAQQCF010000022">
    <property type="protein sequence ID" value="MFM0639708.1"/>
    <property type="molecule type" value="Genomic_DNA"/>
</dbReference>
<dbReference type="PROSITE" id="PS50850">
    <property type="entry name" value="MFS"/>
    <property type="match status" value="1"/>
</dbReference>
<keyword evidence="3 5" id="KW-1133">Transmembrane helix</keyword>
<protein>
    <submittedName>
        <fullName evidence="7">MFS transporter</fullName>
    </submittedName>
</protein>
<gene>
    <name evidence="7" type="ORF">PQQ63_23755</name>
</gene>
<dbReference type="InterPro" id="IPR036259">
    <property type="entry name" value="MFS_trans_sf"/>
</dbReference>
<feature type="transmembrane region" description="Helical" evidence="5">
    <location>
        <begin position="188"/>
        <end position="205"/>
    </location>
</feature>
<dbReference type="RefSeq" id="WP_408338349.1">
    <property type="nucleotide sequence ID" value="NZ_JAQQCF010000022.1"/>
</dbReference>
<name>A0ABW9DYU9_9BURK</name>
<dbReference type="InterPro" id="IPR020846">
    <property type="entry name" value="MFS_dom"/>
</dbReference>
<keyword evidence="2 5" id="KW-0812">Transmembrane</keyword>
<organism evidence="7 8">
    <name type="scientific">Paraburkholderia metrosideri</name>
    <dbReference type="NCBI Taxonomy" id="580937"/>
    <lineage>
        <taxon>Bacteria</taxon>
        <taxon>Pseudomonadati</taxon>
        <taxon>Pseudomonadota</taxon>
        <taxon>Betaproteobacteria</taxon>
        <taxon>Burkholderiales</taxon>
        <taxon>Burkholderiaceae</taxon>
        <taxon>Paraburkholderia</taxon>
    </lineage>
</organism>
<dbReference type="Proteomes" id="UP001629432">
    <property type="component" value="Unassembled WGS sequence"/>
</dbReference>
<keyword evidence="8" id="KW-1185">Reference proteome</keyword>
<feature type="transmembrane region" description="Helical" evidence="5">
    <location>
        <begin position="329"/>
        <end position="349"/>
    </location>
</feature>
<feature type="transmembrane region" description="Helical" evidence="5">
    <location>
        <begin position="30"/>
        <end position="52"/>
    </location>
</feature>
<evidence type="ECO:0000256" key="2">
    <source>
        <dbReference type="ARBA" id="ARBA00022692"/>
    </source>
</evidence>
<dbReference type="PROSITE" id="PS00216">
    <property type="entry name" value="SUGAR_TRANSPORT_1"/>
    <property type="match status" value="2"/>
</dbReference>
<feature type="transmembrane region" description="Helical" evidence="5">
    <location>
        <begin position="156"/>
        <end position="176"/>
    </location>
</feature>
<proteinExistence type="predicted"/>
<evidence type="ECO:0000256" key="3">
    <source>
        <dbReference type="ARBA" id="ARBA00022989"/>
    </source>
</evidence>
<evidence type="ECO:0000256" key="1">
    <source>
        <dbReference type="ARBA" id="ARBA00004141"/>
    </source>
</evidence>
<feature type="transmembrane region" description="Helical" evidence="5">
    <location>
        <begin position="97"/>
        <end position="119"/>
    </location>
</feature>
<feature type="transmembrane region" description="Helical" evidence="5">
    <location>
        <begin position="388"/>
        <end position="409"/>
    </location>
</feature>
<dbReference type="InterPro" id="IPR005828">
    <property type="entry name" value="MFS_sugar_transport-like"/>
</dbReference>
<evidence type="ECO:0000256" key="5">
    <source>
        <dbReference type="SAM" id="Phobius"/>
    </source>
</evidence>
<dbReference type="Gene3D" id="1.20.1250.20">
    <property type="entry name" value="MFS general substrate transporter like domains"/>
    <property type="match status" value="1"/>
</dbReference>
<keyword evidence="4 5" id="KW-0472">Membrane</keyword>
<evidence type="ECO:0000259" key="6">
    <source>
        <dbReference type="PROSITE" id="PS50850"/>
    </source>
</evidence>
<feature type="transmembrane region" description="Helical" evidence="5">
    <location>
        <begin position="421"/>
        <end position="440"/>
    </location>
</feature>
<evidence type="ECO:0000313" key="7">
    <source>
        <dbReference type="EMBL" id="MFM0639708.1"/>
    </source>
</evidence>
<dbReference type="SUPFAM" id="SSF103473">
    <property type="entry name" value="MFS general substrate transporter"/>
    <property type="match status" value="1"/>
</dbReference>
<feature type="transmembrane region" description="Helical" evidence="5">
    <location>
        <begin position="355"/>
        <end position="376"/>
    </location>
</feature>
<evidence type="ECO:0000313" key="8">
    <source>
        <dbReference type="Proteomes" id="UP001629432"/>
    </source>
</evidence>